<gene>
    <name evidence="2" type="ORF">VJJ08_07000</name>
</gene>
<evidence type="ECO:0000313" key="3">
    <source>
        <dbReference type="Proteomes" id="UP001311730"/>
    </source>
</evidence>
<organism evidence="2 3">
    <name type="scientific">Capnocytophaga gingivalis</name>
    <dbReference type="NCBI Taxonomy" id="1017"/>
    <lineage>
        <taxon>Bacteria</taxon>
        <taxon>Pseudomonadati</taxon>
        <taxon>Bacteroidota</taxon>
        <taxon>Flavobacteriia</taxon>
        <taxon>Flavobacteriales</taxon>
        <taxon>Flavobacteriaceae</taxon>
        <taxon>Capnocytophaga</taxon>
    </lineage>
</organism>
<dbReference type="EMBL" id="JAYKBW010000007">
    <property type="protein sequence ID" value="MEB3075042.1"/>
    <property type="molecule type" value="Genomic_DNA"/>
</dbReference>
<evidence type="ECO:0000313" key="2">
    <source>
        <dbReference type="EMBL" id="MEB3075042.1"/>
    </source>
</evidence>
<evidence type="ECO:0000256" key="1">
    <source>
        <dbReference type="SAM" id="Coils"/>
    </source>
</evidence>
<reference evidence="2 3" key="1">
    <citation type="submission" date="2023-12" db="EMBL/GenBank/DDBJ databases">
        <title>Genomic sequences of Capnocytophaga and Parvimonas strains.</title>
        <authorList>
            <person name="Watt R.M."/>
            <person name="Wang M."/>
            <person name="Yang T."/>
            <person name="Tong W.M."/>
        </authorList>
    </citation>
    <scope>NUCLEOTIDE SEQUENCE [LARGE SCALE GENOMIC DNA]</scope>
    <source>
        <strain evidence="2 3">CCUG 13096</strain>
    </source>
</reference>
<accession>A0ABU5ZBD3</accession>
<feature type="coiled-coil region" evidence="1">
    <location>
        <begin position="30"/>
        <end position="57"/>
    </location>
</feature>
<protein>
    <recommendedName>
        <fullName evidence="4">ABC transporter Uup C-terminal domain-containing protein</fullName>
    </recommendedName>
</protein>
<keyword evidence="3" id="KW-1185">Reference proteome</keyword>
<dbReference type="Proteomes" id="UP001311730">
    <property type="component" value="Unassembled WGS sequence"/>
</dbReference>
<dbReference type="RefSeq" id="WP_323983320.1">
    <property type="nucleotide sequence ID" value="NZ_JAYKBW010000007.1"/>
</dbReference>
<name>A0ABU5ZBD3_9FLAO</name>
<evidence type="ECO:0008006" key="4">
    <source>
        <dbReference type="Google" id="ProtNLM"/>
    </source>
</evidence>
<keyword evidence="1" id="KW-0175">Coiled coil</keyword>
<proteinExistence type="predicted"/>
<comment type="caution">
    <text evidence="2">The sequence shown here is derived from an EMBL/GenBank/DDBJ whole genome shotgun (WGS) entry which is preliminary data.</text>
</comment>
<sequence length="63" mass="7871">MRKIELNSYKSLKEELEQTQRYIYDEIRYRERDGEDTSELREQLEELEDEIDYYTDLISELED</sequence>